<dbReference type="GO" id="GO:0006751">
    <property type="term" value="P:glutathione catabolic process"/>
    <property type="evidence" value="ECO:0007669"/>
    <property type="project" value="UniProtKB-UniRule"/>
</dbReference>
<organism evidence="7 8">
    <name type="scientific">Vineibacter terrae</name>
    <dbReference type="NCBI Taxonomy" id="2586908"/>
    <lineage>
        <taxon>Bacteria</taxon>
        <taxon>Pseudomonadati</taxon>
        <taxon>Pseudomonadota</taxon>
        <taxon>Alphaproteobacteria</taxon>
        <taxon>Hyphomicrobiales</taxon>
        <taxon>Vineibacter</taxon>
    </lineage>
</organism>
<sequence length="553" mass="59659">MSHSNGPRTGRPPVLAPRGMVCTPHYLASASGLDALRRGGSAVDAAIAANATLCVVYPHMAGLGGDGFWLIAGPKTGGVQALEASGPAALAATRDYYRERGCTDQIPARGPLAALTTPGAVDGWRLAHERHGRLPWASLFADAIMYARDGMAVSRSLADWLAADATILRQFPDMARIYLPGGRPQREGARLMQAGLADTFEQLAASGARAAFYEGPIARRICDALGPVGSPLRPDDFARYQARWVSPIATTYRGHEVVQMPPSTQGFAALQILNLLEGFDVAGWGDGTADYYHHMVEAVKVAFADRDEWLTDPDFVDIPLKTLLSKDYAARRRRLIDAGQALAADQIEPGLRYGARLDRRGPDGDTVYFCASDADGLVVSIIQSIYHDFGAAVVGGDTGVIMQNRGSFFSLDETHPNRLEPGKRTFHTIIPAMMLKDGKPVLAYGTMGGEGQPQTQAAMLTRLVDFGYDVQQAIEAPRWLMGRTWGMASRDLWLESRISDETARELRLRGQPVKMVGRWDGTLGHAQAIRIDHATGLFEGGADPRGDGAAMGF</sequence>
<comment type="catalytic activity">
    <reaction evidence="2 6">
        <text>glutathione + H2O = L-cysteinylglycine + L-glutamate</text>
        <dbReference type="Rhea" id="RHEA:28807"/>
        <dbReference type="ChEBI" id="CHEBI:15377"/>
        <dbReference type="ChEBI" id="CHEBI:29985"/>
        <dbReference type="ChEBI" id="CHEBI:57925"/>
        <dbReference type="ChEBI" id="CHEBI:61694"/>
        <dbReference type="EC" id="3.4.19.13"/>
    </reaction>
</comment>
<evidence type="ECO:0000313" key="7">
    <source>
        <dbReference type="EMBL" id="TXL82361.1"/>
    </source>
</evidence>
<dbReference type="InterPro" id="IPR052896">
    <property type="entry name" value="GGT-like_enzyme"/>
</dbReference>
<comment type="subunit">
    <text evidence="6">This enzyme consists of two polypeptide chains, which are synthesized in precursor form from a single polypeptide.</text>
</comment>
<dbReference type="PANTHER" id="PTHR43881">
    <property type="entry name" value="GAMMA-GLUTAMYLTRANSPEPTIDASE (AFU_ORTHOLOGUE AFUA_4G13580)"/>
    <property type="match status" value="1"/>
</dbReference>
<evidence type="ECO:0000256" key="2">
    <source>
        <dbReference type="ARBA" id="ARBA00001089"/>
    </source>
</evidence>
<dbReference type="Gene3D" id="1.10.246.130">
    <property type="match status" value="1"/>
</dbReference>
<dbReference type="EC" id="3.4.19.13" evidence="6"/>
<dbReference type="RefSeq" id="WP_147845066.1">
    <property type="nucleotide sequence ID" value="NZ_VDUZ01000001.1"/>
</dbReference>
<comment type="catalytic activity">
    <reaction evidence="3 6">
        <text>an N-terminal (5-L-glutamyl)-[peptide] + an alpha-amino acid = 5-L-glutamyl amino acid + an N-terminal L-alpha-aminoacyl-[peptide]</text>
        <dbReference type="Rhea" id="RHEA:23904"/>
        <dbReference type="Rhea" id="RHEA-COMP:9780"/>
        <dbReference type="Rhea" id="RHEA-COMP:9795"/>
        <dbReference type="ChEBI" id="CHEBI:77644"/>
        <dbReference type="ChEBI" id="CHEBI:78597"/>
        <dbReference type="ChEBI" id="CHEBI:78599"/>
        <dbReference type="ChEBI" id="CHEBI:78608"/>
        <dbReference type="EC" id="2.3.2.2"/>
    </reaction>
</comment>
<comment type="PTM">
    <text evidence="6">Cleaved by autocatalysis into a large and a small subunit.</text>
</comment>
<keyword evidence="6" id="KW-0378">Hydrolase</keyword>
<dbReference type="InterPro" id="IPR029055">
    <property type="entry name" value="Ntn_hydrolases_N"/>
</dbReference>
<comment type="similarity">
    <text evidence="6">Belongs to the gamma-glutamyltransferase family.</text>
</comment>
<dbReference type="InterPro" id="IPR043138">
    <property type="entry name" value="GGT_lsub"/>
</dbReference>
<keyword evidence="6" id="KW-0317">Glutathione biosynthesis</keyword>
<dbReference type="SUPFAM" id="SSF56235">
    <property type="entry name" value="N-terminal nucleophile aminohydrolases (Ntn hydrolases)"/>
    <property type="match status" value="1"/>
</dbReference>
<feature type="active site" description="Nucleophile" evidence="4">
    <location>
        <position position="366"/>
    </location>
</feature>
<evidence type="ECO:0000256" key="1">
    <source>
        <dbReference type="ARBA" id="ARBA00001049"/>
    </source>
</evidence>
<proteinExistence type="inferred from homology"/>
<keyword evidence="8" id="KW-1185">Reference proteome</keyword>
<dbReference type="InterPro" id="IPR000101">
    <property type="entry name" value="GGT_peptidase"/>
</dbReference>
<dbReference type="GO" id="GO:0006750">
    <property type="term" value="P:glutathione biosynthetic process"/>
    <property type="evidence" value="ECO:0007669"/>
    <property type="project" value="UniProtKB-KW"/>
</dbReference>
<comment type="caution">
    <text evidence="7">The sequence shown here is derived from an EMBL/GenBank/DDBJ whole genome shotgun (WGS) entry which is preliminary data.</text>
</comment>
<dbReference type="PRINTS" id="PR01210">
    <property type="entry name" value="GGTRANSPTASE"/>
</dbReference>
<evidence type="ECO:0000313" key="8">
    <source>
        <dbReference type="Proteomes" id="UP000321638"/>
    </source>
</evidence>
<accession>A0A5C8PWC8</accession>
<comment type="pathway">
    <text evidence="6">Sulfur metabolism; glutathione metabolism.</text>
</comment>
<feature type="binding site" evidence="5">
    <location>
        <position position="449"/>
    </location>
    <ligand>
        <name>L-glutamate</name>
        <dbReference type="ChEBI" id="CHEBI:29985"/>
    </ligand>
</feature>
<dbReference type="PANTHER" id="PTHR43881:SF5">
    <property type="entry name" value="GAMMA-GLUTAMYLTRANSPEPTIDASE"/>
    <property type="match status" value="1"/>
</dbReference>
<dbReference type="EC" id="2.3.2.2" evidence="6"/>
<evidence type="ECO:0000256" key="5">
    <source>
        <dbReference type="PIRSR" id="PIRSR600101-2"/>
    </source>
</evidence>
<reference evidence="7 8" key="1">
    <citation type="submission" date="2019-06" db="EMBL/GenBank/DDBJ databases">
        <title>New taxonomy in bacterial strain CC-CFT640, isolated from vineyard.</title>
        <authorList>
            <person name="Lin S.-Y."/>
            <person name="Tsai C.-F."/>
            <person name="Young C.-C."/>
        </authorList>
    </citation>
    <scope>NUCLEOTIDE SEQUENCE [LARGE SCALE GENOMIC DNA]</scope>
    <source>
        <strain evidence="7 8">CC-CFT640</strain>
    </source>
</reference>
<evidence type="ECO:0000256" key="4">
    <source>
        <dbReference type="PIRSR" id="PIRSR600101-1"/>
    </source>
</evidence>
<dbReference type="UniPathway" id="UPA00204"/>
<keyword evidence="6 7" id="KW-0012">Acyltransferase</keyword>
<dbReference type="OrthoDB" id="9781342at2"/>
<protein>
    <recommendedName>
        <fullName evidence="6">Glutathione hydrolase proenzyme</fullName>
        <ecNumber evidence="6">2.3.2.2</ecNumber>
        <ecNumber evidence="6">3.4.19.13</ecNumber>
    </recommendedName>
    <component>
        <recommendedName>
            <fullName evidence="6">Glutathione hydrolase large chain</fullName>
        </recommendedName>
    </component>
    <component>
        <recommendedName>
            <fullName evidence="6">Glutathione hydrolase small chain</fullName>
        </recommendedName>
    </component>
</protein>
<evidence type="ECO:0000256" key="3">
    <source>
        <dbReference type="ARBA" id="ARBA00047417"/>
    </source>
</evidence>
<dbReference type="Proteomes" id="UP000321638">
    <property type="component" value="Unassembled WGS sequence"/>
</dbReference>
<keyword evidence="6" id="KW-0865">Zymogen</keyword>
<dbReference type="Pfam" id="PF01019">
    <property type="entry name" value="G_glu_transpept"/>
    <property type="match status" value="1"/>
</dbReference>
<name>A0A5C8PWC8_9HYPH</name>
<evidence type="ECO:0000256" key="6">
    <source>
        <dbReference type="RuleBase" id="RU368036"/>
    </source>
</evidence>
<dbReference type="GO" id="GO:0036374">
    <property type="term" value="F:glutathione hydrolase activity"/>
    <property type="evidence" value="ECO:0007669"/>
    <property type="project" value="UniProtKB-UniRule"/>
</dbReference>
<gene>
    <name evidence="7" type="primary">ggt</name>
    <name evidence="7" type="ORF">FHP25_01300</name>
</gene>
<dbReference type="InterPro" id="IPR043137">
    <property type="entry name" value="GGT_ssub_C"/>
</dbReference>
<dbReference type="AlphaFoldDB" id="A0A5C8PWC8"/>
<comment type="catalytic activity">
    <reaction evidence="1 6">
        <text>an S-substituted glutathione + H2O = an S-substituted L-cysteinylglycine + L-glutamate</text>
        <dbReference type="Rhea" id="RHEA:59468"/>
        <dbReference type="ChEBI" id="CHEBI:15377"/>
        <dbReference type="ChEBI" id="CHEBI:29985"/>
        <dbReference type="ChEBI" id="CHEBI:90779"/>
        <dbReference type="ChEBI" id="CHEBI:143103"/>
        <dbReference type="EC" id="3.4.19.13"/>
    </reaction>
</comment>
<dbReference type="NCBIfam" id="TIGR00066">
    <property type="entry name" value="g_glut_trans"/>
    <property type="match status" value="1"/>
</dbReference>
<dbReference type="EMBL" id="VDUZ01000001">
    <property type="protein sequence ID" value="TXL82361.1"/>
    <property type="molecule type" value="Genomic_DNA"/>
</dbReference>
<keyword evidence="6 7" id="KW-0808">Transferase</keyword>
<dbReference type="GO" id="GO:0103068">
    <property type="term" value="F:leukotriene C4 gamma-glutamyl transferase activity"/>
    <property type="evidence" value="ECO:0007669"/>
    <property type="project" value="UniProtKB-EC"/>
</dbReference>
<dbReference type="Gene3D" id="3.60.20.40">
    <property type="match status" value="1"/>
</dbReference>